<protein>
    <submittedName>
        <fullName evidence="2">Uncharacterized protein</fullName>
    </submittedName>
</protein>
<accession>A0A6H5GJE2</accession>
<feature type="compositionally biased region" description="Acidic residues" evidence="1">
    <location>
        <begin position="677"/>
        <end position="689"/>
    </location>
</feature>
<feature type="compositionally biased region" description="Basic residues" evidence="1">
    <location>
        <begin position="119"/>
        <end position="128"/>
    </location>
</feature>
<organism evidence="2 3">
    <name type="scientific">Nesidiocoris tenuis</name>
    <dbReference type="NCBI Taxonomy" id="355587"/>
    <lineage>
        <taxon>Eukaryota</taxon>
        <taxon>Metazoa</taxon>
        <taxon>Ecdysozoa</taxon>
        <taxon>Arthropoda</taxon>
        <taxon>Hexapoda</taxon>
        <taxon>Insecta</taxon>
        <taxon>Pterygota</taxon>
        <taxon>Neoptera</taxon>
        <taxon>Paraneoptera</taxon>
        <taxon>Hemiptera</taxon>
        <taxon>Heteroptera</taxon>
        <taxon>Panheteroptera</taxon>
        <taxon>Cimicomorpha</taxon>
        <taxon>Miridae</taxon>
        <taxon>Dicyphina</taxon>
        <taxon>Nesidiocoris</taxon>
    </lineage>
</organism>
<dbReference type="EMBL" id="CADCXU010013491">
    <property type="protein sequence ID" value="CAB0003429.1"/>
    <property type="molecule type" value="Genomic_DNA"/>
</dbReference>
<feature type="compositionally biased region" description="Low complexity" evidence="1">
    <location>
        <begin position="696"/>
        <end position="728"/>
    </location>
</feature>
<feature type="region of interest" description="Disordered" evidence="1">
    <location>
        <begin position="677"/>
        <end position="763"/>
    </location>
</feature>
<feature type="compositionally biased region" description="Basic and acidic residues" evidence="1">
    <location>
        <begin position="567"/>
        <end position="578"/>
    </location>
</feature>
<feature type="compositionally biased region" description="Basic and acidic residues" evidence="1">
    <location>
        <begin position="129"/>
        <end position="138"/>
    </location>
</feature>
<feature type="compositionally biased region" description="Polar residues" evidence="1">
    <location>
        <begin position="746"/>
        <end position="763"/>
    </location>
</feature>
<feature type="non-terminal residue" evidence="2">
    <location>
        <position position="1"/>
    </location>
</feature>
<feature type="region of interest" description="Disordered" evidence="1">
    <location>
        <begin position="549"/>
        <end position="589"/>
    </location>
</feature>
<dbReference type="OrthoDB" id="10064012at2759"/>
<evidence type="ECO:0000313" key="2">
    <source>
        <dbReference type="EMBL" id="CAB0003429.1"/>
    </source>
</evidence>
<evidence type="ECO:0000313" key="3">
    <source>
        <dbReference type="Proteomes" id="UP000479000"/>
    </source>
</evidence>
<dbReference type="AlphaFoldDB" id="A0A6H5GJE2"/>
<feature type="region of interest" description="Disordered" evidence="1">
    <location>
        <begin position="637"/>
        <end position="660"/>
    </location>
</feature>
<feature type="region of interest" description="Disordered" evidence="1">
    <location>
        <begin position="84"/>
        <end position="184"/>
    </location>
</feature>
<feature type="compositionally biased region" description="Polar residues" evidence="1">
    <location>
        <begin position="439"/>
        <end position="459"/>
    </location>
</feature>
<gene>
    <name evidence="2" type="ORF">NTEN_LOCUS8960</name>
</gene>
<sequence>ASEVSSTVAHMSGHFSPRPYSPFLSSTTNVATSSMSFRYTVRPWHTLETPPLHDTLKSSVFPANRRIFSKTIYNVTVQKTEANRRIHYRQRRDDRTSICQHSHNRSAKYGPYKVTSSSSRKKKKKRVKKEVDDKIEPKTKKKKRQKDKEEALPSSSNDPKTSATKTSGKKKKNASVEGKPTKPIDDDVMILEEISSDEGEVVVKEKVQEKSLLDLLELEMRARAIRSLLKKEDDVRAQKFLSEYQDEPDDLIPVIEEHPKIEILSDSDDDGAKLVPSNIHIEMHLDGNNLCSKDVDVLDSLLGIGDKSIANTAASSTLLGETSPIHIVDDESAIAGGSVIAGEPAVSGDSLPSASDQAPGVPAQTTPATKEQNKPKSDQEETTVESVAIKEEPLDDDPMQKNSSLPEEIARVPNPISIKAEAPPDTPDIGDPSIEKNQELISVQDQGPSKIDSSTNSNSKVDDVSVPKPISFSIKKEPCSPERNETASIGTESRNIDSDENGQTNAGTEDIVILEKSTPHDVSENSMGRRDSMAPLLELGDSPLVKGKALKQDNEPINASMEVETMDGDKSESAECRETISISGSAPDDSVVQLNSEANELILSNEDFCVDSSNSQCEETNLSEPSISDQTIMVASNSEPTSSDLGVDNGSTKRHGEVPNDEQLANNNIQVVEEAEELEEGEIVDDSDEVPDRVLSLSDSDSYCSRSSYSYCSTCSESSSGRSISSYESYRRSRRQKNAERVIARKNSTPETPFMEGQTTTKK</sequence>
<feature type="compositionally biased region" description="Basic and acidic residues" evidence="1">
    <location>
        <begin position="474"/>
        <end position="485"/>
    </location>
</feature>
<keyword evidence="3" id="KW-1185">Reference proteome</keyword>
<proteinExistence type="predicted"/>
<feature type="region of interest" description="Disordered" evidence="1">
    <location>
        <begin position="344"/>
        <end position="511"/>
    </location>
</feature>
<evidence type="ECO:0000256" key="1">
    <source>
        <dbReference type="SAM" id="MobiDB-lite"/>
    </source>
</evidence>
<dbReference type="Proteomes" id="UP000479000">
    <property type="component" value="Unassembled WGS sequence"/>
</dbReference>
<name>A0A6H5GJE2_9HEMI</name>
<reference evidence="2 3" key="1">
    <citation type="submission" date="2020-02" db="EMBL/GenBank/DDBJ databases">
        <authorList>
            <person name="Ferguson B K."/>
        </authorList>
    </citation>
    <scope>NUCLEOTIDE SEQUENCE [LARGE SCALE GENOMIC DNA]</scope>
</reference>